<comment type="caution">
    <text evidence="2">The sequence shown here is derived from an EMBL/GenBank/DDBJ whole genome shotgun (WGS) entry which is preliminary data.</text>
</comment>
<dbReference type="EMBL" id="JBJQOH010000003">
    <property type="protein sequence ID" value="KAL3693953.1"/>
    <property type="molecule type" value="Genomic_DNA"/>
</dbReference>
<evidence type="ECO:0000313" key="3">
    <source>
        <dbReference type="Proteomes" id="UP001633002"/>
    </source>
</evidence>
<name>A0ABD3HR88_9MARC</name>
<feature type="compositionally biased region" description="Polar residues" evidence="1">
    <location>
        <begin position="281"/>
        <end position="297"/>
    </location>
</feature>
<dbReference type="PANTHER" id="PTHR33492">
    <property type="entry name" value="OSJNBA0043A12.37 PROTEIN-RELATED"/>
    <property type="match status" value="1"/>
</dbReference>
<keyword evidence="3" id="KW-1185">Reference proteome</keyword>
<feature type="region of interest" description="Disordered" evidence="1">
    <location>
        <begin position="153"/>
        <end position="174"/>
    </location>
</feature>
<evidence type="ECO:0000313" key="2">
    <source>
        <dbReference type="EMBL" id="KAL3693953.1"/>
    </source>
</evidence>
<feature type="compositionally biased region" description="Polar residues" evidence="1">
    <location>
        <begin position="26"/>
        <end position="37"/>
    </location>
</feature>
<feature type="compositionally biased region" description="Basic and acidic residues" evidence="1">
    <location>
        <begin position="8"/>
        <end position="18"/>
    </location>
</feature>
<sequence>MRSPLADSQDHEMSPREVETEELLSPDSQPASQSNSGVPHMSNLSHRRVPAVQPHLLFGTPLPDAEQFAGAGVYPFRMPAPAPPMSLPLPHVPILPTSLQMHAGSTLPPVFPMHGGPSLPSAFSFHAGSMLPAATNLLPNLQPSGAHFASQAGTSMEAAGNNQDAQPGKPQRKPKAKWEYWNTIVLIECKRAEEIENAGKKGKERCRSAEQKCQDLQKKMQARLVVEERKKTQVPLSFHKDYYDLMDSFMGKKDTITPRCVAESFDSFPTDTPASEEPAQEDTSTGLPTENVTSAGSDKNVHPEATSVSNSGVKKRKKNSSQPDLPEQMSAMTDKVCHVEEQKLSFMKDSEAAWAQLAQEQVFLATQQVEVIREQTQSLASELGMMAGSLGRIADSLKRRKE</sequence>
<organism evidence="2 3">
    <name type="scientific">Riccia sorocarpa</name>
    <dbReference type="NCBI Taxonomy" id="122646"/>
    <lineage>
        <taxon>Eukaryota</taxon>
        <taxon>Viridiplantae</taxon>
        <taxon>Streptophyta</taxon>
        <taxon>Embryophyta</taxon>
        <taxon>Marchantiophyta</taxon>
        <taxon>Marchantiopsida</taxon>
        <taxon>Marchantiidae</taxon>
        <taxon>Marchantiales</taxon>
        <taxon>Ricciaceae</taxon>
        <taxon>Riccia</taxon>
    </lineage>
</organism>
<gene>
    <name evidence="2" type="ORF">R1sor_007604</name>
</gene>
<protein>
    <submittedName>
        <fullName evidence="2">Uncharacterized protein</fullName>
    </submittedName>
</protein>
<proteinExistence type="predicted"/>
<dbReference type="PANTHER" id="PTHR33492:SF19">
    <property type="entry name" value="MYB-LIKE DOMAIN-CONTAINING PROTEIN"/>
    <property type="match status" value="1"/>
</dbReference>
<evidence type="ECO:0000256" key="1">
    <source>
        <dbReference type="SAM" id="MobiDB-lite"/>
    </source>
</evidence>
<dbReference type="Proteomes" id="UP001633002">
    <property type="component" value="Unassembled WGS sequence"/>
</dbReference>
<dbReference type="AlphaFoldDB" id="A0ABD3HR88"/>
<feature type="region of interest" description="Disordered" evidence="1">
    <location>
        <begin position="1"/>
        <end position="43"/>
    </location>
</feature>
<reference evidence="2 3" key="1">
    <citation type="submission" date="2024-09" db="EMBL/GenBank/DDBJ databases">
        <title>Chromosome-scale assembly of Riccia sorocarpa.</title>
        <authorList>
            <person name="Paukszto L."/>
        </authorList>
    </citation>
    <scope>NUCLEOTIDE SEQUENCE [LARGE SCALE GENOMIC DNA]</scope>
    <source>
        <strain evidence="2">LP-2024</strain>
        <tissue evidence="2">Aerial parts of the thallus</tissue>
    </source>
</reference>
<feature type="region of interest" description="Disordered" evidence="1">
    <location>
        <begin position="264"/>
        <end position="329"/>
    </location>
</feature>
<accession>A0ABD3HR88</accession>